<dbReference type="EMBL" id="RBPX01000455">
    <property type="protein sequence ID" value="RMO54702.1"/>
    <property type="molecule type" value="Genomic_DNA"/>
</dbReference>
<gene>
    <name evidence="1" type="ORF">ALQ37_200148</name>
</gene>
<accession>A0A3M3WA53</accession>
<dbReference type="Proteomes" id="UP000274541">
    <property type="component" value="Unassembled WGS sequence"/>
</dbReference>
<name>A0A3M3WA53_PSEAP</name>
<sequence length="38" mass="4507">MKSEILRTIEVFRPNERAYNTLHTWAAFTVRFPLTVTP</sequence>
<organism evidence="1 2">
    <name type="scientific">Pseudomonas syringae pv. aptata</name>
    <dbReference type="NCBI Taxonomy" id="83167"/>
    <lineage>
        <taxon>Bacteria</taxon>
        <taxon>Pseudomonadati</taxon>
        <taxon>Pseudomonadota</taxon>
        <taxon>Gammaproteobacteria</taxon>
        <taxon>Pseudomonadales</taxon>
        <taxon>Pseudomonadaceae</taxon>
        <taxon>Pseudomonas</taxon>
        <taxon>Pseudomonas syringae</taxon>
    </lineage>
</organism>
<comment type="caution">
    <text evidence="1">The sequence shown here is derived from an EMBL/GenBank/DDBJ whole genome shotgun (WGS) entry which is preliminary data.</text>
</comment>
<protein>
    <submittedName>
        <fullName evidence="1">Uncharacterized protein</fullName>
    </submittedName>
</protein>
<reference evidence="1 2" key="1">
    <citation type="submission" date="2018-08" db="EMBL/GenBank/DDBJ databases">
        <title>Recombination of ecologically and evolutionarily significant loci maintains genetic cohesion in the Pseudomonas syringae species complex.</title>
        <authorList>
            <person name="Dillon M."/>
            <person name="Thakur S."/>
            <person name="Almeida R.N.D."/>
            <person name="Weir B.S."/>
            <person name="Guttman D.S."/>
        </authorList>
    </citation>
    <scope>NUCLEOTIDE SEQUENCE [LARGE SCALE GENOMIC DNA]</scope>
    <source>
        <strain evidence="1 2">ICMP 4388</strain>
    </source>
</reference>
<evidence type="ECO:0000313" key="1">
    <source>
        <dbReference type="EMBL" id="RMO54702.1"/>
    </source>
</evidence>
<evidence type="ECO:0000313" key="2">
    <source>
        <dbReference type="Proteomes" id="UP000274541"/>
    </source>
</evidence>
<proteinExistence type="predicted"/>
<dbReference type="AlphaFoldDB" id="A0A3M3WA53"/>